<comment type="caution">
    <text evidence="3">The sequence shown here is derived from an EMBL/GenBank/DDBJ whole genome shotgun (WGS) entry which is preliminary data.</text>
</comment>
<reference evidence="3" key="1">
    <citation type="journal article" date="2023" name="Mol. Biol. Evol.">
        <title>Third-Generation Sequencing Reveals the Adaptive Role of the Epigenome in Three Deep-Sea Polychaetes.</title>
        <authorList>
            <person name="Perez M."/>
            <person name="Aroh O."/>
            <person name="Sun Y."/>
            <person name="Lan Y."/>
            <person name="Juniper S.K."/>
            <person name="Young C.R."/>
            <person name="Angers B."/>
            <person name="Qian P.Y."/>
        </authorList>
    </citation>
    <scope>NUCLEOTIDE SEQUENCE</scope>
    <source>
        <strain evidence="3">P08H-3</strain>
    </source>
</reference>
<evidence type="ECO:0000313" key="3">
    <source>
        <dbReference type="EMBL" id="KAK2162979.1"/>
    </source>
</evidence>
<evidence type="ECO:0000313" key="4">
    <source>
        <dbReference type="Proteomes" id="UP001208570"/>
    </source>
</evidence>
<feature type="chain" id="PRO_5041929974" evidence="2">
    <location>
        <begin position="17"/>
        <end position="183"/>
    </location>
</feature>
<sequence length="183" mass="20452">MTLNVIILSVLPNALIRDSPCHVTGTDPCVVVIETYFSKSHLSTPYSLSTIPRPDYPHPSKTNERNSPQPDVVIPECHINTCLNYLDNNWMFNSIPQSGSTNPHPRRLTGRDTALALFWHIRSGLSRRDYVNGLLCRRLKCRRSGIGDAPLGLYEFDDFGSFFIGTCPRRLVTAGIAGHNLDT</sequence>
<dbReference type="Proteomes" id="UP001208570">
    <property type="component" value="Unassembled WGS sequence"/>
</dbReference>
<keyword evidence="2" id="KW-0732">Signal</keyword>
<organism evidence="3 4">
    <name type="scientific">Paralvinella palmiformis</name>
    <dbReference type="NCBI Taxonomy" id="53620"/>
    <lineage>
        <taxon>Eukaryota</taxon>
        <taxon>Metazoa</taxon>
        <taxon>Spiralia</taxon>
        <taxon>Lophotrochozoa</taxon>
        <taxon>Annelida</taxon>
        <taxon>Polychaeta</taxon>
        <taxon>Sedentaria</taxon>
        <taxon>Canalipalpata</taxon>
        <taxon>Terebellida</taxon>
        <taxon>Terebelliformia</taxon>
        <taxon>Alvinellidae</taxon>
        <taxon>Paralvinella</taxon>
    </lineage>
</organism>
<gene>
    <name evidence="3" type="ORF">LSH36_88g03007</name>
</gene>
<feature type="signal peptide" evidence="2">
    <location>
        <begin position="1"/>
        <end position="16"/>
    </location>
</feature>
<keyword evidence="4" id="KW-1185">Reference proteome</keyword>
<dbReference type="EMBL" id="JAODUP010000088">
    <property type="protein sequence ID" value="KAK2162979.1"/>
    <property type="molecule type" value="Genomic_DNA"/>
</dbReference>
<dbReference type="AlphaFoldDB" id="A0AAD9K110"/>
<feature type="region of interest" description="Disordered" evidence="1">
    <location>
        <begin position="50"/>
        <end position="70"/>
    </location>
</feature>
<protein>
    <submittedName>
        <fullName evidence="3">Uncharacterized protein</fullName>
    </submittedName>
</protein>
<accession>A0AAD9K110</accession>
<proteinExistence type="predicted"/>
<name>A0AAD9K110_9ANNE</name>
<feature type="compositionally biased region" description="Basic and acidic residues" evidence="1">
    <location>
        <begin position="55"/>
        <end position="64"/>
    </location>
</feature>
<evidence type="ECO:0000256" key="1">
    <source>
        <dbReference type="SAM" id="MobiDB-lite"/>
    </source>
</evidence>
<evidence type="ECO:0000256" key="2">
    <source>
        <dbReference type="SAM" id="SignalP"/>
    </source>
</evidence>